<evidence type="ECO:0000313" key="4">
    <source>
        <dbReference type="Proteomes" id="UP000789375"/>
    </source>
</evidence>
<dbReference type="GO" id="GO:0005634">
    <property type="term" value="C:nucleus"/>
    <property type="evidence" value="ECO:0007669"/>
    <property type="project" value="TreeGrafter"/>
</dbReference>
<organism evidence="3 4">
    <name type="scientific">Funneliformis mosseae</name>
    <name type="common">Endomycorrhizal fungus</name>
    <name type="synonym">Glomus mosseae</name>
    <dbReference type="NCBI Taxonomy" id="27381"/>
    <lineage>
        <taxon>Eukaryota</taxon>
        <taxon>Fungi</taxon>
        <taxon>Fungi incertae sedis</taxon>
        <taxon>Mucoromycota</taxon>
        <taxon>Glomeromycotina</taxon>
        <taxon>Glomeromycetes</taxon>
        <taxon>Glomerales</taxon>
        <taxon>Glomeraceae</taxon>
        <taxon>Funneliformis</taxon>
    </lineage>
</organism>
<name>A0A9N8VR99_FUNMO</name>
<protein>
    <submittedName>
        <fullName evidence="3">5161_t:CDS:1</fullName>
    </submittedName>
</protein>
<feature type="region of interest" description="Disordered" evidence="1">
    <location>
        <begin position="208"/>
        <end position="228"/>
    </location>
</feature>
<dbReference type="AlphaFoldDB" id="A0A9N8VR99"/>
<keyword evidence="4" id="KW-1185">Reference proteome</keyword>
<dbReference type="EMBL" id="CAJVPP010000230">
    <property type="protein sequence ID" value="CAG8458667.1"/>
    <property type="molecule type" value="Genomic_DNA"/>
</dbReference>
<evidence type="ECO:0000313" key="3">
    <source>
        <dbReference type="EMBL" id="CAG8458667.1"/>
    </source>
</evidence>
<dbReference type="InterPro" id="IPR006671">
    <property type="entry name" value="Cyclin_N"/>
</dbReference>
<feature type="region of interest" description="Disordered" evidence="1">
    <location>
        <begin position="279"/>
        <end position="306"/>
    </location>
</feature>
<feature type="compositionally biased region" description="Acidic residues" evidence="1">
    <location>
        <begin position="283"/>
        <end position="294"/>
    </location>
</feature>
<dbReference type="GO" id="GO:0019901">
    <property type="term" value="F:protein kinase binding"/>
    <property type="evidence" value="ECO:0007669"/>
    <property type="project" value="InterPro"/>
</dbReference>
<feature type="domain" description="Cyclin N-terminal" evidence="2">
    <location>
        <begin position="58"/>
        <end position="155"/>
    </location>
</feature>
<reference evidence="3" key="1">
    <citation type="submission" date="2021-06" db="EMBL/GenBank/DDBJ databases">
        <authorList>
            <person name="Kallberg Y."/>
            <person name="Tangrot J."/>
            <person name="Rosling A."/>
        </authorList>
    </citation>
    <scope>NUCLEOTIDE SEQUENCE</scope>
    <source>
        <strain evidence="3">87-6 pot B 2015</strain>
    </source>
</reference>
<evidence type="ECO:0000259" key="2">
    <source>
        <dbReference type="Pfam" id="PF00134"/>
    </source>
</evidence>
<dbReference type="SUPFAM" id="SSF47954">
    <property type="entry name" value="Cyclin-like"/>
    <property type="match status" value="1"/>
</dbReference>
<accession>A0A9N8VR99</accession>
<dbReference type="GO" id="GO:0016538">
    <property type="term" value="F:cyclin-dependent protein serine/threonine kinase regulator activity"/>
    <property type="evidence" value="ECO:0007669"/>
    <property type="project" value="TreeGrafter"/>
</dbReference>
<dbReference type="PANTHER" id="PTHR15615:SF10">
    <property type="entry name" value="PHO85 CYCLIN-2-RELATED"/>
    <property type="match status" value="1"/>
</dbReference>
<comment type="caution">
    <text evidence="3">The sequence shown here is derived from an EMBL/GenBank/DDBJ whole genome shotgun (WGS) entry which is preliminary data.</text>
</comment>
<dbReference type="Proteomes" id="UP000789375">
    <property type="component" value="Unassembled WGS sequence"/>
</dbReference>
<dbReference type="InterPro" id="IPR036915">
    <property type="entry name" value="Cyclin-like_sf"/>
</dbReference>
<sequence length="431" mass="48442">MASAALKNLVNGPITSQMIAYITKKAALVIPCDPLTKQNISIQQSPNFGDDDQHPLPPLNNFIRCLVKNSNVSTATLLTTIVYLDRLQKKLPKLARGMHCTRHRVFLATLIVTSKYLNDSSPRNKYWARFSGVYSVAKVNLMERQLLSLLDYDLRIQESDLLLHLGIFLQPPSLNKNQAIMIDALKVPTIQHQRALSYPNLHTSSQFSQLIHQTPPPRQDSYLINQDSQQTTQASITSSLSIYNTGVNSMSIPTIISSSSSSSNYTLSYPSSYIDDYCQALSGDDDMDTDEEEKDDHVPNDETTSVNDETFAPLKIKRDQYGRRLSSTSTCSSGSSSSIATPISAQVYHNQQQLHHQYYQQQFYLQQSYLPQQKWNIHPSLKSNSSMHDAGVNNFVPPYCGHNHHQMVLPPPIPSSTIIQGMIYTSTPQRY</sequence>
<dbReference type="PANTHER" id="PTHR15615">
    <property type="match status" value="1"/>
</dbReference>
<evidence type="ECO:0000256" key="1">
    <source>
        <dbReference type="SAM" id="MobiDB-lite"/>
    </source>
</evidence>
<gene>
    <name evidence="3" type="ORF">FMOSSE_LOCUS1924</name>
</gene>
<dbReference type="CDD" id="cd20557">
    <property type="entry name" value="CYCLIN_ScPCL1-like"/>
    <property type="match status" value="1"/>
</dbReference>
<dbReference type="Gene3D" id="1.10.472.10">
    <property type="entry name" value="Cyclin-like"/>
    <property type="match status" value="1"/>
</dbReference>
<dbReference type="InterPro" id="IPR013922">
    <property type="entry name" value="Cyclin_PHO80-like"/>
</dbReference>
<dbReference type="GO" id="GO:0000307">
    <property type="term" value="C:cyclin-dependent protein kinase holoenzyme complex"/>
    <property type="evidence" value="ECO:0007669"/>
    <property type="project" value="TreeGrafter"/>
</dbReference>
<dbReference type="Pfam" id="PF00134">
    <property type="entry name" value="Cyclin_N"/>
    <property type="match status" value="1"/>
</dbReference>
<proteinExistence type="predicted"/>